<feature type="compositionally biased region" description="Low complexity" evidence="1">
    <location>
        <begin position="391"/>
        <end position="425"/>
    </location>
</feature>
<dbReference type="AlphaFoldDB" id="A0A0C4DKU4"/>
<dbReference type="UniPathway" id="UPA00143"/>
<organism evidence="4 5">
    <name type="scientific">Magnaporthiopsis poae (strain ATCC 64411 / 73-15)</name>
    <name type="common">Kentucky bluegrass fungus</name>
    <name type="synonym">Magnaporthe poae</name>
    <dbReference type="NCBI Taxonomy" id="644358"/>
    <lineage>
        <taxon>Eukaryota</taxon>
        <taxon>Fungi</taxon>
        <taxon>Dikarya</taxon>
        <taxon>Ascomycota</taxon>
        <taxon>Pezizomycotina</taxon>
        <taxon>Sordariomycetes</taxon>
        <taxon>Sordariomycetidae</taxon>
        <taxon>Magnaporthales</taxon>
        <taxon>Magnaporthaceae</taxon>
        <taxon>Magnaporthiopsis</taxon>
    </lineage>
</organism>
<feature type="region of interest" description="Disordered" evidence="1">
    <location>
        <begin position="330"/>
        <end position="695"/>
    </location>
</feature>
<dbReference type="eggNOG" id="ENOG502S5YD">
    <property type="taxonomic scope" value="Eukaryota"/>
</dbReference>
<feature type="compositionally biased region" description="Basic and acidic residues" evidence="1">
    <location>
        <begin position="556"/>
        <end position="575"/>
    </location>
</feature>
<feature type="compositionally biased region" description="Low complexity" evidence="1">
    <location>
        <begin position="657"/>
        <end position="667"/>
    </location>
</feature>
<feature type="domain" description="E3 ubiquitin-protein ligase UBR1-like winged-helix" evidence="2">
    <location>
        <begin position="213"/>
        <end position="285"/>
    </location>
</feature>
<accession>A0A0C4DKU4</accession>
<dbReference type="STRING" id="644358.A0A0C4DKU4"/>
<dbReference type="InterPro" id="IPR036390">
    <property type="entry name" value="WH_DNA-bd_sf"/>
</dbReference>
<dbReference type="VEuPathDB" id="FungiDB:MAPG_00374"/>
<feature type="compositionally biased region" description="Basic and acidic residues" evidence="1">
    <location>
        <begin position="753"/>
        <end position="763"/>
    </location>
</feature>
<dbReference type="OrthoDB" id="2587563at2759"/>
<reference evidence="3" key="2">
    <citation type="submission" date="2010-05" db="EMBL/GenBank/DDBJ databases">
        <title>The Genome Sequence of Magnaporthe poae strain ATCC 64411.</title>
        <authorList>
            <consortium name="The Broad Institute Genome Sequencing Platform"/>
            <consortium name="Broad Institute Genome Sequencing Center for Infectious Disease"/>
            <person name="Ma L.-J."/>
            <person name="Dead R."/>
            <person name="Young S."/>
            <person name="Zeng Q."/>
            <person name="Koehrsen M."/>
            <person name="Alvarado L."/>
            <person name="Berlin A."/>
            <person name="Chapman S.B."/>
            <person name="Chen Z."/>
            <person name="Freedman E."/>
            <person name="Gellesch M."/>
            <person name="Goldberg J."/>
            <person name="Griggs A."/>
            <person name="Gujja S."/>
            <person name="Heilman E.R."/>
            <person name="Heiman D."/>
            <person name="Hepburn T."/>
            <person name="Howarth C."/>
            <person name="Jen D."/>
            <person name="Larson L."/>
            <person name="Mehta T."/>
            <person name="Neiman D."/>
            <person name="Pearson M."/>
            <person name="Roberts A."/>
            <person name="Saif S."/>
            <person name="Shea T."/>
            <person name="Shenoy N."/>
            <person name="Sisk P."/>
            <person name="Stolte C."/>
            <person name="Sykes S."/>
            <person name="Walk T."/>
            <person name="White J."/>
            <person name="Yandava C."/>
            <person name="Haas B."/>
            <person name="Nusbaum C."/>
            <person name="Birren B."/>
        </authorList>
    </citation>
    <scope>NUCLEOTIDE SEQUENCE</scope>
    <source>
        <strain evidence="3">ATCC 64411</strain>
    </source>
</reference>
<evidence type="ECO:0000313" key="4">
    <source>
        <dbReference type="EnsemblFungi" id="MAPG_00374T0"/>
    </source>
</evidence>
<sequence length="763" mass="82952">MVLKLPEAGLELESSARSMATLPLQAFAITLDDDILEDMIESFQNGKGIELSLGQSPAFIYGSETHHIKRTPDSFCYDIYVTDPKAPTTADLLPNPTMPIFRNPALNKLRYTAPLSRRAASEEDGDDVLEIVNHPDYQAKPSKSNSSTLQPNALKSMPGAKKTVVSSKSSAFTMSTSALSRASSPALSMVGSPMESSVESASQQKVKDAREQRAPITHLLAVREMTYDELWEKWGGSEDSKKEFRGILDKVADVDKSTGKYTMKKMYYKELDIWNHEYDSESDRQLAIDNTARWYDRLRIGPTEPVWQKLLPFDERGKGKSLSKLQATLAKGPKTMTSTPKINVQKADDSTSAMTSPGTRDDETRSIISSEPMSRSSSQTKTTKKAVPDLSVAAVKKPAAPKKASTPKVSPVKAAAASKPAAKPANGGRGPLSKELISDSDDSSEEIPLSQQLKQQQAKKQQLAAAPKPAVAPRPAAVPRPAKVSAVRAPAAVAPKAKPLVKEPLEPQTTARPVKRPREEEDSSSSSGATPLMKKAKARELKAAATLSKDVGAGSRPKEVPKQAEKLKEQRRELKPVPTATPTTKARAPEATSGRGTTTSSNGSLNQTKPKNTSPPKSSPLASSPPTNASDIDPAEEALIASANNKKRKAVDAYNDSSSSGSSAAGSMPRVKRQQQQQQHLASGSMSGSKLPESVMDTARRFKTYYEKYEQLHYRLLELENPEQTQISTLTKMRNRLEEMKREIYAGTRRGRNGSESDAVDRR</sequence>
<feature type="compositionally biased region" description="Low complexity" evidence="1">
    <location>
        <begin position="366"/>
        <end position="381"/>
    </location>
</feature>
<feature type="compositionally biased region" description="Low complexity" evidence="1">
    <location>
        <begin position="479"/>
        <end position="498"/>
    </location>
</feature>
<protein>
    <recommendedName>
        <fullName evidence="2">E3 ubiquitin-protein ligase UBR1-like winged-helix domain-containing protein</fullName>
    </recommendedName>
</protein>
<dbReference type="OMA" id="KYGVENR"/>
<dbReference type="InterPro" id="IPR042065">
    <property type="entry name" value="E3_ELL-like"/>
</dbReference>
<feature type="compositionally biased region" description="Low complexity" evidence="1">
    <location>
        <begin position="576"/>
        <end position="626"/>
    </location>
</feature>
<feature type="region of interest" description="Disordered" evidence="1">
    <location>
        <begin position="135"/>
        <end position="160"/>
    </location>
</feature>
<reference evidence="5" key="1">
    <citation type="submission" date="2010-05" db="EMBL/GenBank/DDBJ databases">
        <title>The genome sequence of Magnaporthe poae strain ATCC 64411.</title>
        <authorList>
            <person name="Ma L.-J."/>
            <person name="Dead R."/>
            <person name="Young S."/>
            <person name="Zeng Q."/>
            <person name="Koehrsen M."/>
            <person name="Alvarado L."/>
            <person name="Berlin A."/>
            <person name="Chapman S.B."/>
            <person name="Chen Z."/>
            <person name="Freedman E."/>
            <person name="Gellesch M."/>
            <person name="Goldberg J."/>
            <person name="Griggs A."/>
            <person name="Gujja S."/>
            <person name="Heilman E.R."/>
            <person name="Heiman D."/>
            <person name="Hepburn T."/>
            <person name="Howarth C."/>
            <person name="Jen D."/>
            <person name="Larson L."/>
            <person name="Mehta T."/>
            <person name="Neiman D."/>
            <person name="Pearson M."/>
            <person name="Roberts A."/>
            <person name="Saif S."/>
            <person name="Shea T."/>
            <person name="Shenoy N."/>
            <person name="Sisk P."/>
            <person name="Stolte C."/>
            <person name="Sykes S."/>
            <person name="Walk T."/>
            <person name="White J."/>
            <person name="Yandava C."/>
            <person name="Haas B."/>
            <person name="Nusbaum C."/>
            <person name="Birren B."/>
        </authorList>
    </citation>
    <scope>NUCLEOTIDE SEQUENCE [LARGE SCALE GENOMIC DNA]</scope>
    <source>
        <strain evidence="5">ATCC 64411 / 73-15</strain>
    </source>
</reference>
<name>A0A0C4DKU4_MAGP6</name>
<keyword evidence="5" id="KW-1185">Reference proteome</keyword>
<reference evidence="3" key="3">
    <citation type="submission" date="2011-03" db="EMBL/GenBank/DDBJ databases">
        <title>Annotation of Magnaporthe poae ATCC 64411.</title>
        <authorList>
            <person name="Ma L.-J."/>
            <person name="Dead R."/>
            <person name="Young S.K."/>
            <person name="Zeng Q."/>
            <person name="Gargeya S."/>
            <person name="Fitzgerald M."/>
            <person name="Haas B."/>
            <person name="Abouelleil A."/>
            <person name="Alvarado L."/>
            <person name="Arachchi H.M."/>
            <person name="Berlin A."/>
            <person name="Brown A."/>
            <person name="Chapman S.B."/>
            <person name="Chen Z."/>
            <person name="Dunbar C."/>
            <person name="Freedman E."/>
            <person name="Gearin G."/>
            <person name="Gellesch M."/>
            <person name="Goldberg J."/>
            <person name="Griggs A."/>
            <person name="Gujja S."/>
            <person name="Heiman D."/>
            <person name="Howarth C."/>
            <person name="Larson L."/>
            <person name="Lui A."/>
            <person name="MacDonald P.J.P."/>
            <person name="Mehta T."/>
            <person name="Montmayeur A."/>
            <person name="Murphy C."/>
            <person name="Neiman D."/>
            <person name="Pearson M."/>
            <person name="Priest M."/>
            <person name="Roberts A."/>
            <person name="Saif S."/>
            <person name="Shea T."/>
            <person name="Shenoy N."/>
            <person name="Sisk P."/>
            <person name="Stolte C."/>
            <person name="Sykes S."/>
            <person name="Yandava C."/>
            <person name="Wortman J."/>
            <person name="Nusbaum C."/>
            <person name="Birren B."/>
        </authorList>
    </citation>
    <scope>NUCLEOTIDE SEQUENCE</scope>
    <source>
        <strain evidence="3">ATCC 64411</strain>
    </source>
</reference>
<dbReference type="GO" id="GO:0016567">
    <property type="term" value="P:protein ubiquitination"/>
    <property type="evidence" value="ECO:0007669"/>
    <property type="project" value="UniProtKB-UniPathway"/>
</dbReference>
<feature type="compositionally biased region" description="Polar residues" evidence="1">
    <location>
        <begin position="141"/>
        <end position="153"/>
    </location>
</feature>
<dbReference type="Proteomes" id="UP000011715">
    <property type="component" value="Unassembled WGS sequence"/>
</dbReference>
<evidence type="ECO:0000256" key="1">
    <source>
        <dbReference type="SAM" id="MobiDB-lite"/>
    </source>
</evidence>
<dbReference type="InterPro" id="IPR055194">
    <property type="entry name" value="UBR1-like_WH"/>
</dbReference>
<dbReference type="EnsemblFungi" id="MAPG_00374T0">
    <property type="protein sequence ID" value="MAPG_00374T0"/>
    <property type="gene ID" value="MAPG_00374"/>
</dbReference>
<dbReference type="EMBL" id="ADBL01000085">
    <property type="status" value="NOT_ANNOTATED_CDS"/>
    <property type="molecule type" value="Genomic_DNA"/>
</dbReference>
<reference evidence="4" key="4">
    <citation type="journal article" date="2015" name="G3 (Bethesda)">
        <title>Genome sequences of three phytopathogenic species of the Magnaporthaceae family of fungi.</title>
        <authorList>
            <person name="Okagaki L.H."/>
            <person name="Nunes C.C."/>
            <person name="Sailsbery J."/>
            <person name="Clay B."/>
            <person name="Brown D."/>
            <person name="John T."/>
            <person name="Oh Y."/>
            <person name="Young N."/>
            <person name="Fitzgerald M."/>
            <person name="Haas B.J."/>
            <person name="Zeng Q."/>
            <person name="Young S."/>
            <person name="Adiconis X."/>
            <person name="Fan L."/>
            <person name="Levin J.Z."/>
            <person name="Mitchell T.K."/>
            <person name="Okubara P.A."/>
            <person name="Farman M.L."/>
            <person name="Kohn L.M."/>
            <person name="Birren B."/>
            <person name="Ma L.-J."/>
            <person name="Dean R.A."/>
        </authorList>
    </citation>
    <scope>NUCLEOTIDE SEQUENCE</scope>
    <source>
        <strain evidence="4">ATCC 64411 / 73-15</strain>
    </source>
</reference>
<feature type="region of interest" description="Disordered" evidence="1">
    <location>
        <begin position="741"/>
        <end position="763"/>
    </location>
</feature>
<dbReference type="Pfam" id="PF22960">
    <property type="entry name" value="WHD_UBR1"/>
    <property type="match status" value="1"/>
</dbReference>
<evidence type="ECO:0000313" key="3">
    <source>
        <dbReference type="EMBL" id="KLU81283.1"/>
    </source>
</evidence>
<feature type="compositionally biased region" description="Low complexity" evidence="1">
    <location>
        <begin position="446"/>
        <end position="469"/>
    </location>
</feature>
<reference evidence="4" key="5">
    <citation type="submission" date="2015-06" db="UniProtKB">
        <authorList>
            <consortium name="EnsemblFungi"/>
        </authorList>
    </citation>
    <scope>IDENTIFICATION</scope>
    <source>
        <strain evidence="4">ATCC 64411</strain>
    </source>
</reference>
<dbReference type="SUPFAM" id="SSF46785">
    <property type="entry name" value="Winged helix' DNA-binding domain"/>
    <property type="match status" value="1"/>
</dbReference>
<proteinExistence type="predicted"/>
<dbReference type="EMBL" id="GL876966">
    <property type="protein sequence ID" value="KLU81283.1"/>
    <property type="molecule type" value="Genomic_DNA"/>
</dbReference>
<dbReference type="Gene3D" id="1.10.10.2670">
    <property type="entry name" value="E3 ubiquitin-protein ligase"/>
    <property type="match status" value="1"/>
</dbReference>
<evidence type="ECO:0000259" key="2">
    <source>
        <dbReference type="Pfam" id="PF22960"/>
    </source>
</evidence>
<gene>
    <name evidence="3" type="ORF">MAPG_00374</name>
</gene>
<evidence type="ECO:0000313" key="5">
    <source>
        <dbReference type="Proteomes" id="UP000011715"/>
    </source>
</evidence>